<protein>
    <submittedName>
        <fullName evidence="5">DNA-protecting protein DprA</fullName>
    </submittedName>
</protein>
<dbReference type="AlphaFoldDB" id="A0A3M6QF93"/>
<evidence type="ECO:0000313" key="5">
    <source>
        <dbReference type="EMBL" id="RMX01768.1"/>
    </source>
</evidence>
<dbReference type="GO" id="GO:0009294">
    <property type="term" value="P:DNA-mediated transformation"/>
    <property type="evidence" value="ECO:0007669"/>
    <property type="project" value="InterPro"/>
</dbReference>
<dbReference type="SUPFAM" id="SSF47781">
    <property type="entry name" value="RuvA domain 2-like"/>
    <property type="match status" value="1"/>
</dbReference>
<feature type="compositionally biased region" description="Pro residues" evidence="2">
    <location>
        <begin position="331"/>
        <end position="344"/>
    </location>
</feature>
<organism evidence="5 6">
    <name type="scientific">Allofranklinella schreckenbergeri</name>
    <dbReference type="NCBI Taxonomy" id="1076744"/>
    <lineage>
        <taxon>Bacteria</taxon>
        <taxon>Pseudomonadati</taxon>
        <taxon>Pseudomonadota</taxon>
        <taxon>Betaproteobacteria</taxon>
        <taxon>Burkholderiales</taxon>
        <taxon>Comamonadaceae</taxon>
        <taxon>Allofranklinella</taxon>
    </lineage>
</organism>
<feature type="compositionally biased region" description="Low complexity" evidence="2">
    <location>
        <begin position="321"/>
        <end position="330"/>
    </location>
</feature>
<dbReference type="Gene3D" id="3.40.50.450">
    <property type="match status" value="1"/>
</dbReference>
<dbReference type="Pfam" id="PF02481">
    <property type="entry name" value="DNA_processg_A"/>
    <property type="match status" value="1"/>
</dbReference>
<gene>
    <name evidence="5" type="primary">dprA</name>
    <name evidence="5" type="ORF">EBQ25_03745</name>
</gene>
<keyword evidence="6" id="KW-1185">Reference proteome</keyword>
<dbReference type="EMBL" id="RDQL01000003">
    <property type="protein sequence ID" value="RMX01768.1"/>
    <property type="molecule type" value="Genomic_DNA"/>
</dbReference>
<dbReference type="NCBIfam" id="TIGR00732">
    <property type="entry name" value="dprA"/>
    <property type="match status" value="1"/>
</dbReference>
<dbReference type="RefSeq" id="WP_122253579.1">
    <property type="nucleotide sequence ID" value="NZ_RDQL01000003.1"/>
</dbReference>
<reference evidence="5 6" key="1">
    <citation type="submission" date="2018-10" db="EMBL/GenBank/DDBJ databases">
        <title>Comamonadaceae CDC group NO-1 genome sequencing and assembly.</title>
        <authorList>
            <person name="Bernier A.-M."/>
            <person name="Bernard K."/>
        </authorList>
    </citation>
    <scope>NUCLEOTIDE SEQUENCE [LARGE SCALE GENOMIC DNA]</scope>
    <source>
        <strain evidence="5 6">NML161473</strain>
    </source>
</reference>
<comment type="caution">
    <text evidence="5">The sequence shown here is derived from an EMBL/GenBank/DDBJ whole genome shotgun (WGS) entry which is preliminary data.</text>
</comment>
<comment type="similarity">
    <text evidence="1">Belongs to the DprA/Smf family.</text>
</comment>
<dbReference type="PANTHER" id="PTHR43022">
    <property type="entry name" value="PROTEIN SMF"/>
    <property type="match status" value="1"/>
</dbReference>
<dbReference type="InterPro" id="IPR003488">
    <property type="entry name" value="DprA"/>
</dbReference>
<dbReference type="Pfam" id="PF17782">
    <property type="entry name" value="WHD_DprA"/>
    <property type="match status" value="1"/>
</dbReference>
<dbReference type="SUPFAM" id="SSF102405">
    <property type="entry name" value="MCP/YpsA-like"/>
    <property type="match status" value="1"/>
</dbReference>
<feature type="domain" description="Smf/DprA SLOG" evidence="3">
    <location>
        <begin position="91"/>
        <end position="317"/>
    </location>
</feature>
<feature type="domain" description="DprA winged helix" evidence="4">
    <location>
        <begin position="361"/>
        <end position="420"/>
    </location>
</feature>
<dbReference type="InterPro" id="IPR036388">
    <property type="entry name" value="WH-like_DNA-bd_sf"/>
</dbReference>
<dbReference type="PANTHER" id="PTHR43022:SF1">
    <property type="entry name" value="PROTEIN SMF"/>
    <property type="match status" value="1"/>
</dbReference>
<sequence>MPAHDFAAIAPWLRLSQCPGIGALRAARLLQAFGSPQAIFAQSADALLPVLGRRALVEAVLTLSDTTLAYLEQARAWLEGDPALPGVARAIWTLADAHYPASLRELTDPPLALYAVGATRWLHPEAGQPPWWQCSAANVAIVGSRQPTAQGAQNAHQFAAWLQAAGVSIVSGLARGIDAAAHEGALQAAQANSAAPATVAVMGTGADRIYPASHKPLAQRIAQNGLLLTEQPLGAPPLATHFPKRNRIITGLSQATLVVEATQPSGSLLSARLALEQGREVMAIPGSIHSPQSKGCHWLIKQGAKLVDHVTDVLEELSLQPPATATGTPDPAAPGPIAPSPTSPTPAADAEADTRPAETAPAEAHPAAAPTNTQALLQALGYDPVSLESLAERTGLPTALLQTQLLELELAGHLARLPGGLFQRLAQA</sequence>
<dbReference type="Gene3D" id="1.10.10.10">
    <property type="entry name" value="Winged helix-like DNA-binding domain superfamily/Winged helix DNA-binding domain"/>
    <property type="match status" value="1"/>
</dbReference>
<dbReference type="InterPro" id="IPR041614">
    <property type="entry name" value="DprA_WH"/>
</dbReference>
<feature type="region of interest" description="Disordered" evidence="2">
    <location>
        <begin position="321"/>
        <end position="369"/>
    </location>
</feature>
<proteinExistence type="inferred from homology"/>
<evidence type="ECO:0000259" key="3">
    <source>
        <dbReference type="Pfam" id="PF02481"/>
    </source>
</evidence>
<name>A0A3M6QF93_9BURK</name>
<evidence type="ECO:0000259" key="4">
    <source>
        <dbReference type="Pfam" id="PF17782"/>
    </source>
</evidence>
<dbReference type="Proteomes" id="UP000267035">
    <property type="component" value="Unassembled WGS sequence"/>
</dbReference>
<evidence type="ECO:0000256" key="1">
    <source>
        <dbReference type="ARBA" id="ARBA00006525"/>
    </source>
</evidence>
<evidence type="ECO:0000256" key="2">
    <source>
        <dbReference type="SAM" id="MobiDB-lite"/>
    </source>
</evidence>
<dbReference type="InterPro" id="IPR010994">
    <property type="entry name" value="RuvA_2-like"/>
</dbReference>
<evidence type="ECO:0000313" key="6">
    <source>
        <dbReference type="Proteomes" id="UP000267035"/>
    </source>
</evidence>
<feature type="compositionally biased region" description="Low complexity" evidence="2">
    <location>
        <begin position="357"/>
        <end position="369"/>
    </location>
</feature>
<dbReference type="InterPro" id="IPR057666">
    <property type="entry name" value="DrpA_SLOG"/>
</dbReference>
<accession>A0A3M6QF93</accession>